<feature type="binding site" evidence="12">
    <location>
        <position position="188"/>
    </location>
    <ligand>
        <name>L-homoserine</name>
        <dbReference type="ChEBI" id="CHEBI:57476"/>
    </ligand>
</feature>
<keyword evidence="8 12" id="KW-0521">NADP</keyword>
<dbReference type="InterPro" id="IPR045865">
    <property type="entry name" value="ACT-like_dom_sf"/>
</dbReference>
<keyword evidence="6 13" id="KW-0028">Amino-acid biosynthesis</keyword>
<gene>
    <name evidence="16" type="ORF">DRZ78_00755</name>
</gene>
<dbReference type="InterPro" id="IPR019811">
    <property type="entry name" value="HDH_CS"/>
</dbReference>
<dbReference type="SUPFAM" id="SSF55021">
    <property type="entry name" value="ACT-like"/>
    <property type="match status" value="1"/>
</dbReference>
<dbReference type="PROSITE" id="PS51671">
    <property type="entry name" value="ACT"/>
    <property type="match status" value="1"/>
</dbReference>
<comment type="catalytic activity">
    <reaction evidence="13">
        <text>L-homoserine + NADP(+) = L-aspartate 4-semialdehyde + NADPH + H(+)</text>
        <dbReference type="Rhea" id="RHEA:15761"/>
        <dbReference type="ChEBI" id="CHEBI:15378"/>
        <dbReference type="ChEBI" id="CHEBI:57476"/>
        <dbReference type="ChEBI" id="CHEBI:57783"/>
        <dbReference type="ChEBI" id="CHEBI:58349"/>
        <dbReference type="ChEBI" id="CHEBI:537519"/>
        <dbReference type="EC" id="1.1.1.3"/>
    </reaction>
</comment>
<dbReference type="Gene3D" id="3.30.360.10">
    <property type="entry name" value="Dihydrodipicolinate Reductase, domain 2"/>
    <property type="match status" value="1"/>
</dbReference>
<feature type="active site" description="Proton donor" evidence="11">
    <location>
        <position position="203"/>
    </location>
</feature>
<dbReference type="GO" id="GO:0050661">
    <property type="term" value="F:NADP binding"/>
    <property type="evidence" value="ECO:0007669"/>
    <property type="project" value="InterPro"/>
</dbReference>
<accession>A0A662D622</accession>
<dbReference type="NCBIfam" id="NF004976">
    <property type="entry name" value="PRK06349.1"/>
    <property type="match status" value="1"/>
</dbReference>
<dbReference type="InterPro" id="IPR001342">
    <property type="entry name" value="HDH_cat"/>
</dbReference>
<dbReference type="EMBL" id="QMPY01000015">
    <property type="protein sequence ID" value="RLE08618.1"/>
    <property type="molecule type" value="Genomic_DNA"/>
</dbReference>
<dbReference type="GO" id="GO:0004412">
    <property type="term" value="F:homoserine dehydrogenase activity"/>
    <property type="evidence" value="ECO:0007669"/>
    <property type="project" value="UniProtKB-EC"/>
</dbReference>
<dbReference type="InterPro" id="IPR005106">
    <property type="entry name" value="Asp/hSer_DH_NAD-bd"/>
</dbReference>
<dbReference type="FunFam" id="3.30.70.260:FF:000030">
    <property type="entry name" value="Homoserine dehydrogenase"/>
    <property type="match status" value="1"/>
</dbReference>
<feature type="domain" description="ACT" evidence="15">
    <location>
        <begin position="343"/>
        <end position="421"/>
    </location>
</feature>
<evidence type="ECO:0000256" key="2">
    <source>
        <dbReference type="ARBA" id="ARBA00005062"/>
    </source>
</evidence>
<keyword evidence="9 13" id="KW-0560">Oxidoreductase</keyword>
<evidence type="ECO:0000256" key="9">
    <source>
        <dbReference type="ARBA" id="ARBA00023002"/>
    </source>
</evidence>
<dbReference type="Pfam" id="PF01842">
    <property type="entry name" value="ACT"/>
    <property type="match status" value="1"/>
</dbReference>
<evidence type="ECO:0000256" key="5">
    <source>
        <dbReference type="ARBA" id="ARBA00013376"/>
    </source>
</evidence>
<dbReference type="Gene3D" id="3.30.70.260">
    <property type="match status" value="1"/>
</dbReference>
<organism evidence="16 17">
    <name type="scientific">Aerophobetes bacterium</name>
    <dbReference type="NCBI Taxonomy" id="2030807"/>
    <lineage>
        <taxon>Bacteria</taxon>
        <taxon>Candidatus Aerophobota</taxon>
    </lineage>
</organism>
<dbReference type="AlphaFoldDB" id="A0A662D622"/>
<dbReference type="PANTHER" id="PTHR43331">
    <property type="entry name" value="HOMOSERINE DEHYDROGENASE"/>
    <property type="match status" value="1"/>
</dbReference>
<evidence type="ECO:0000256" key="13">
    <source>
        <dbReference type="RuleBase" id="RU000579"/>
    </source>
</evidence>
<dbReference type="GO" id="GO:0009088">
    <property type="term" value="P:threonine biosynthetic process"/>
    <property type="evidence" value="ECO:0007669"/>
    <property type="project" value="UniProtKB-UniPathway"/>
</dbReference>
<dbReference type="Pfam" id="PF03447">
    <property type="entry name" value="NAD_binding_3"/>
    <property type="match status" value="1"/>
</dbReference>
<protein>
    <recommendedName>
        <fullName evidence="5 13">Homoserine dehydrogenase</fullName>
        <ecNumber evidence="4 13">1.1.1.3</ecNumber>
    </recommendedName>
</protein>
<dbReference type="EC" id="1.1.1.3" evidence="4 13"/>
<dbReference type="InterPro" id="IPR002912">
    <property type="entry name" value="ACT_dom"/>
</dbReference>
<dbReference type="Pfam" id="PF00742">
    <property type="entry name" value="Homoserine_dh"/>
    <property type="match status" value="1"/>
</dbReference>
<evidence type="ECO:0000256" key="12">
    <source>
        <dbReference type="PIRSR" id="PIRSR000098-2"/>
    </source>
</evidence>
<evidence type="ECO:0000256" key="6">
    <source>
        <dbReference type="ARBA" id="ARBA00022605"/>
    </source>
</evidence>
<keyword evidence="7 13" id="KW-0791">Threonine biosynthesis</keyword>
<evidence type="ECO:0000256" key="7">
    <source>
        <dbReference type="ARBA" id="ARBA00022697"/>
    </source>
</evidence>
<dbReference type="PROSITE" id="PS01042">
    <property type="entry name" value="HOMOSER_DHGENASE"/>
    <property type="match status" value="1"/>
</dbReference>
<dbReference type="SUPFAM" id="SSF55347">
    <property type="entry name" value="Glyceraldehyde-3-phosphate dehydrogenase-like, C-terminal domain"/>
    <property type="match status" value="1"/>
</dbReference>
<dbReference type="PIRSF" id="PIRSF000098">
    <property type="entry name" value="Homoser_dehydrog"/>
    <property type="match status" value="1"/>
</dbReference>
<evidence type="ECO:0000256" key="10">
    <source>
        <dbReference type="ARBA" id="ARBA00023167"/>
    </source>
</evidence>
<sequence length="427" mass="47261">MRKKALHLGLLGLGTVGEGVVELLSKKQRAQSEDYEFILEKIAVKHLNKKRTIPVSSRILTAEPREILENPKIDTIIEVIGGINPAKELILEALKKRKNVVTANKALLAHAGSHIFKMAAENSCYLGVKASNIASYRLIESLTSSPSKIKELVGIFNGTCNYILTEMEKKKKDFSTVLKKAQELGYTEQDPSNDIDGYDTAHKLIVLLGLTLGYFLPLESLFIEGIRRISYQDILFAKELGYKIKLLAIARRKDGELEARVHPALLPRDKGLARLEGIENGIELRDEMGVEVGMQAPGAGRYPTATAILEDLVCIAKGRKLILPHPVEGLTLKKMEDMETKYYLRFNALDQAGVLAKISGVLGDHNISIKAVIQKGGGKNKELKSVPVIMLTHKAREKDIQDALREIDSLSVVRGKTLLIRVEEGIF</sequence>
<proteinExistence type="inferred from homology"/>
<dbReference type="FunFam" id="3.30.360.10:FF:000005">
    <property type="entry name" value="Homoserine dehydrogenase"/>
    <property type="match status" value="1"/>
</dbReference>
<evidence type="ECO:0000256" key="11">
    <source>
        <dbReference type="PIRSR" id="PIRSR000098-1"/>
    </source>
</evidence>
<feature type="binding site" evidence="12">
    <location>
        <position position="105"/>
    </location>
    <ligand>
        <name>NADPH</name>
        <dbReference type="ChEBI" id="CHEBI:57783"/>
    </ligand>
</feature>
<evidence type="ECO:0000313" key="16">
    <source>
        <dbReference type="EMBL" id="RLE08618.1"/>
    </source>
</evidence>
<dbReference type="Proteomes" id="UP000277457">
    <property type="component" value="Unassembled WGS sequence"/>
</dbReference>
<comment type="pathway">
    <text evidence="1 13">Amino-acid biosynthesis; L-threonine biosynthesis; L-threonine from L-aspartate: step 3/5.</text>
</comment>
<evidence type="ECO:0000256" key="14">
    <source>
        <dbReference type="RuleBase" id="RU004171"/>
    </source>
</evidence>
<dbReference type="UniPathway" id="UPA00050">
    <property type="reaction ID" value="UER00063"/>
</dbReference>
<dbReference type="SUPFAM" id="SSF51735">
    <property type="entry name" value="NAD(P)-binding Rossmann-fold domains"/>
    <property type="match status" value="1"/>
</dbReference>
<dbReference type="InterPro" id="IPR036291">
    <property type="entry name" value="NAD(P)-bd_dom_sf"/>
</dbReference>
<dbReference type="GO" id="GO:0009086">
    <property type="term" value="P:methionine biosynthetic process"/>
    <property type="evidence" value="ECO:0007669"/>
    <property type="project" value="UniProtKB-KW"/>
</dbReference>
<keyword evidence="10 13" id="KW-0486">Methionine biosynthesis</keyword>
<name>A0A662D622_UNCAE</name>
<dbReference type="InterPro" id="IPR016204">
    <property type="entry name" value="HDH"/>
</dbReference>
<evidence type="ECO:0000256" key="1">
    <source>
        <dbReference type="ARBA" id="ARBA00005056"/>
    </source>
</evidence>
<dbReference type="UniPathway" id="UPA00051">
    <property type="reaction ID" value="UER00465"/>
</dbReference>
<evidence type="ECO:0000313" key="17">
    <source>
        <dbReference type="Proteomes" id="UP000277457"/>
    </source>
</evidence>
<comment type="pathway">
    <text evidence="2 13">Amino-acid biosynthesis; L-methionine biosynthesis via de novo pathway; L-homoserine from L-aspartate: step 3/3.</text>
</comment>
<dbReference type="PANTHER" id="PTHR43331:SF1">
    <property type="entry name" value="HOMOSERINE DEHYDROGENASE"/>
    <property type="match status" value="1"/>
</dbReference>
<reference evidence="16 17" key="1">
    <citation type="submission" date="2018-06" db="EMBL/GenBank/DDBJ databases">
        <title>Extensive metabolic versatility and redundancy in microbially diverse, dynamic hydrothermal sediments.</title>
        <authorList>
            <person name="Dombrowski N."/>
            <person name="Teske A."/>
            <person name="Baker B.J."/>
        </authorList>
    </citation>
    <scope>NUCLEOTIDE SEQUENCE [LARGE SCALE GENOMIC DNA]</scope>
    <source>
        <strain evidence="16">B7_G13</strain>
    </source>
</reference>
<evidence type="ECO:0000256" key="4">
    <source>
        <dbReference type="ARBA" id="ARBA00013213"/>
    </source>
</evidence>
<evidence type="ECO:0000259" key="15">
    <source>
        <dbReference type="PROSITE" id="PS51671"/>
    </source>
</evidence>
<evidence type="ECO:0000256" key="8">
    <source>
        <dbReference type="ARBA" id="ARBA00022857"/>
    </source>
</evidence>
<comment type="caution">
    <text evidence="16">The sequence shown here is derived from an EMBL/GenBank/DDBJ whole genome shotgun (WGS) entry which is preliminary data.</text>
</comment>
<evidence type="ECO:0000256" key="3">
    <source>
        <dbReference type="ARBA" id="ARBA00006753"/>
    </source>
</evidence>
<dbReference type="CDD" id="cd04881">
    <property type="entry name" value="ACT_HSDH-Hom"/>
    <property type="match status" value="1"/>
</dbReference>
<dbReference type="Gene3D" id="3.40.50.720">
    <property type="entry name" value="NAD(P)-binding Rossmann-like Domain"/>
    <property type="match status" value="1"/>
</dbReference>
<comment type="similarity">
    <text evidence="3 14">Belongs to the homoserine dehydrogenase family.</text>
</comment>